<dbReference type="Pfam" id="PF06961">
    <property type="entry name" value="DUF1294"/>
    <property type="match status" value="1"/>
</dbReference>
<gene>
    <name evidence="2" type="ORF">H8S09_02850</name>
</gene>
<evidence type="ECO:0000313" key="2">
    <source>
        <dbReference type="EMBL" id="MBC5661840.1"/>
    </source>
</evidence>
<reference evidence="2 3" key="1">
    <citation type="submission" date="2020-08" db="EMBL/GenBank/DDBJ databases">
        <title>Genome public.</title>
        <authorList>
            <person name="Liu C."/>
            <person name="Sun Q."/>
        </authorList>
    </citation>
    <scope>NUCLEOTIDE SEQUENCE [LARGE SCALE GENOMIC DNA]</scope>
    <source>
        <strain evidence="2 3">NSJ-10</strain>
    </source>
</reference>
<comment type="caution">
    <text evidence="2">The sequence shown here is derived from an EMBL/GenBank/DDBJ whole genome shotgun (WGS) entry which is preliminary data.</text>
</comment>
<protein>
    <submittedName>
        <fullName evidence="2">DUF1294 domain-containing protein</fullName>
    </submittedName>
</protein>
<dbReference type="AlphaFoldDB" id="A0A8I0DTC5"/>
<sequence>MLFELIKDHLFLSTYILINLIVFFLYGIDKWKAIHHKWRIPEAHLILAGVFGIFGAILGMLLFRHKIRKPKFYIGLPAIFILELMCVILYMKYL</sequence>
<accession>A0A8I0DTC5</accession>
<keyword evidence="1" id="KW-0812">Transmembrane</keyword>
<name>A0A8I0DTC5_9FIRM</name>
<dbReference type="InterPro" id="IPR010718">
    <property type="entry name" value="DUF1294"/>
</dbReference>
<feature type="transmembrane region" description="Helical" evidence="1">
    <location>
        <begin position="9"/>
        <end position="28"/>
    </location>
</feature>
<evidence type="ECO:0000313" key="3">
    <source>
        <dbReference type="Proteomes" id="UP000615234"/>
    </source>
</evidence>
<feature type="transmembrane region" description="Helical" evidence="1">
    <location>
        <begin position="43"/>
        <end position="63"/>
    </location>
</feature>
<dbReference type="RefSeq" id="WP_186847343.1">
    <property type="nucleotide sequence ID" value="NZ_JACOOX010000002.1"/>
</dbReference>
<dbReference type="Proteomes" id="UP000615234">
    <property type="component" value="Unassembled WGS sequence"/>
</dbReference>
<dbReference type="EMBL" id="JACOOX010000002">
    <property type="protein sequence ID" value="MBC5661840.1"/>
    <property type="molecule type" value="Genomic_DNA"/>
</dbReference>
<evidence type="ECO:0000256" key="1">
    <source>
        <dbReference type="SAM" id="Phobius"/>
    </source>
</evidence>
<proteinExistence type="predicted"/>
<keyword evidence="3" id="KW-1185">Reference proteome</keyword>
<keyword evidence="1" id="KW-0472">Membrane</keyword>
<feature type="transmembrane region" description="Helical" evidence="1">
    <location>
        <begin position="72"/>
        <end position="91"/>
    </location>
</feature>
<organism evidence="2 3">
    <name type="scientific">Coprococcus hominis</name>
    <name type="common">ex Liu et al. 2022</name>
    <dbReference type="NCBI Taxonomy" id="2763039"/>
    <lineage>
        <taxon>Bacteria</taxon>
        <taxon>Bacillati</taxon>
        <taxon>Bacillota</taxon>
        <taxon>Clostridia</taxon>
        <taxon>Lachnospirales</taxon>
        <taxon>Lachnospiraceae</taxon>
        <taxon>Coprococcus</taxon>
    </lineage>
</organism>
<keyword evidence="1" id="KW-1133">Transmembrane helix</keyword>